<protein>
    <submittedName>
        <fullName evidence="1">Uncharacterized protein</fullName>
    </submittedName>
</protein>
<evidence type="ECO:0000313" key="2">
    <source>
        <dbReference type="Proteomes" id="UP000639973"/>
    </source>
</evidence>
<reference evidence="2" key="1">
    <citation type="journal article" date="2019" name="Int. J. Syst. Evol. Microbiol.">
        <title>The Global Catalogue of Microorganisms (GCM) 10K type strain sequencing project: providing services to taxonomists for standard genome sequencing and annotation.</title>
        <authorList>
            <consortium name="The Broad Institute Genomics Platform"/>
            <consortium name="The Broad Institute Genome Sequencing Center for Infectious Disease"/>
            <person name="Wu L."/>
            <person name="Ma J."/>
        </authorList>
    </citation>
    <scope>NUCLEOTIDE SEQUENCE [LARGE SCALE GENOMIC DNA]</scope>
    <source>
        <strain evidence="2">JCM 15442</strain>
    </source>
</reference>
<comment type="caution">
    <text evidence="1">The sequence shown here is derived from an EMBL/GenBank/DDBJ whole genome shotgun (WGS) entry which is preliminary data.</text>
</comment>
<accession>A0ABQ2G8N3</accession>
<dbReference type="Proteomes" id="UP000639973">
    <property type="component" value="Unassembled WGS sequence"/>
</dbReference>
<sequence>MSSSVNPALQPVPVKCHTLPGTGVGRRRIMLRRRWVRVMTCILRVTQIQGEIRCNAALASHPSPRRRFWVLRITANCPHMASLGL</sequence>
<organism evidence="1 2">
    <name type="scientific">Deinococcus aerolatus</name>
    <dbReference type="NCBI Taxonomy" id="522487"/>
    <lineage>
        <taxon>Bacteria</taxon>
        <taxon>Thermotogati</taxon>
        <taxon>Deinococcota</taxon>
        <taxon>Deinococci</taxon>
        <taxon>Deinococcales</taxon>
        <taxon>Deinococcaceae</taxon>
        <taxon>Deinococcus</taxon>
    </lineage>
</organism>
<gene>
    <name evidence="1" type="ORF">GCM10010840_16560</name>
</gene>
<proteinExistence type="predicted"/>
<dbReference type="EMBL" id="BMOL01000006">
    <property type="protein sequence ID" value="GGL79356.1"/>
    <property type="molecule type" value="Genomic_DNA"/>
</dbReference>
<evidence type="ECO:0000313" key="1">
    <source>
        <dbReference type="EMBL" id="GGL79356.1"/>
    </source>
</evidence>
<name>A0ABQ2G8N3_9DEIO</name>
<keyword evidence="2" id="KW-1185">Reference proteome</keyword>